<evidence type="ECO:0000313" key="1">
    <source>
        <dbReference type="EMBL" id="SBS71443.1"/>
    </source>
</evidence>
<organism evidence="1">
    <name type="scientific">uncultured Microbacterium sp</name>
    <dbReference type="NCBI Taxonomy" id="191216"/>
    <lineage>
        <taxon>Bacteria</taxon>
        <taxon>Bacillati</taxon>
        <taxon>Actinomycetota</taxon>
        <taxon>Actinomycetes</taxon>
        <taxon>Micrococcales</taxon>
        <taxon>Microbacteriaceae</taxon>
        <taxon>Microbacterium</taxon>
        <taxon>environmental samples</taxon>
    </lineage>
</organism>
<name>A0A1Y5NYF5_9MICO</name>
<sequence length="25" mass="2686">MSSLTAALDFESRNADLTSGSRSIR</sequence>
<reference evidence="1" key="1">
    <citation type="submission" date="2016-03" db="EMBL/GenBank/DDBJ databases">
        <authorList>
            <person name="Ploux O."/>
        </authorList>
    </citation>
    <scope>NUCLEOTIDE SEQUENCE</scope>
    <source>
        <strain evidence="1">UC1</strain>
    </source>
</reference>
<dbReference type="EMBL" id="FLQR01000006">
    <property type="protein sequence ID" value="SBS71443.1"/>
    <property type="molecule type" value="Genomic_DNA"/>
</dbReference>
<accession>A0A1Y5NYF5</accession>
<dbReference type="AlphaFoldDB" id="A0A1Y5NYF5"/>
<proteinExistence type="predicted"/>
<protein>
    <submittedName>
        <fullName evidence="1">Uncharacterized protein</fullName>
    </submittedName>
</protein>
<gene>
    <name evidence="1" type="ORF">MIPYR_20010</name>
</gene>